<dbReference type="Pfam" id="PF03770">
    <property type="entry name" value="IPK"/>
    <property type="match status" value="1"/>
</dbReference>
<comment type="caution">
    <text evidence="6">The sequence shown here is derived from an EMBL/GenBank/DDBJ whole genome shotgun (WGS) entry which is preliminary data.</text>
</comment>
<evidence type="ECO:0000256" key="3">
    <source>
        <dbReference type="ARBA" id="ARBA00022777"/>
    </source>
</evidence>
<dbReference type="GO" id="GO:0000824">
    <property type="term" value="F:inositol-1,4,5,6-tetrakisphosphate 3-kinase activity"/>
    <property type="evidence" value="ECO:0007669"/>
    <property type="project" value="TreeGrafter"/>
</dbReference>
<feature type="compositionally biased region" description="Low complexity" evidence="5">
    <location>
        <begin position="113"/>
        <end position="126"/>
    </location>
</feature>
<dbReference type="InterPro" id="IPR038286">
    <property type="entry name" value="IPK_sf"/>
</dbReference>
<feature type="compositionally biased region" description="Basic and acidic residues" evidence="5">
    <location>
        <begin position="449"/>
        <end position="458"/>
    </location>
</feature>
<feature type="compositionally biased region" description="Polar residues" evidence="5">
    <location>
        <begin position="613"/>
        <end position="623"/>
    </location>
</feature>
<feature type="region of interest" description="Disordered" evidence="5">
    <location>
        <begin position="943"/>
        <end position="1014"/>
    </location>
</feature>
<dbReference type="SUPFAM" id="SSF56104">
    <property type="entry name" value="SAICAR synthase-like"/>
    <property type="match status" value="1"/>
</dbReference>
<feature type="compositionally biased region" description="Acidic residues" evidence="5">
    <location>
        <begin position="525"/>
        <end position="548"/>
    </location>
</feature>
<dbReference type="Gene3D" id="3.30.470.160">
    <property type="entry name" value="Inositol polyphosphate kinase"/>
    <property type="match status" value="1"/>
</dbReference>
<feature type="compositionally biased region" description="Low complexity" evidence="5">
    <location>
        <begin position="1068"/>
        <end position="1094"/>
    </location>
</feature>
<feature type="compositionally biased region" description="Basic and acidic residues" evidence="5">
    <location>
        <begin position="595"/>
        <end position="609"/>
    </location>
</feature>
<dbReference type="Proteomes" id="UP000078544">
    <property type="component" value="Unassembled WGS sequence"/>
</dbReference>
<dbReference type="STRING" id="1081109.A0A168D471"/>
<feature type="region of interest" description="Disordered" evidence="5">
    <location>
        <begin position="1"/>
        <end position="24"/>
    </location>
</feature>
<feature type="region of interest" description="Disordered" evidence="5">
    <location>
        <begin position="46"/>
        <end position="230"/>
    </location>
</feature>
<feature type="region of interest" description="Disordered" evidence="5">
    <location>
        <begin position="1350"/>
        <end position="1383"/>
    </location>
</feature>
<dbReference type="EC" id="2.7.-.-" evidence="4"/>
<evidence type="ECO:0000256" key="2">
    <source>
        <dbReference type="ARBA" id="ARBA00022679"/>
    </source>
</evidence>
<feature type="region of interest" description="Disordered" evidence="5">
    <location>
        <begin position="262"/>
        <end position="559"/>
    </location>
</feature>
<dbReference type="PANTHER" id="PTHR12400">
    <property type="entry name" value="INOSITOL POLYPHOSPHATE KINASE"/>
    <property type="match status" value="1"/>
</dbReference>
<dbReference type="GO" id="GO:0032958">
    <property type="term" value="P:inositol phosphate biosynthetic process"/>
    <property type="evidence" value="ECO:0007669"/>
    <property type="project" value="InterPro"/>
</dbReference>
<feature type="region of interest" description="Disordered" evidence="5">
    <location>
        <begin position="825"/>
        <end position="869"/>
    </location>
</feature>
<name>A0A168D471_9HYPO</name>
<feature type="compositionally biased region" description="Low complexity" evidence="5">
    <location>
        <begin position="574"/>
        <end position="590"/>
    </location>
</feature>
<feature type="compositionally biased region" description="Low complexity" evidence="5">
    <location>
        <begin position="194"/>
        <end position="206"/>
    </location>
</feature>
<feature type="compositionally biased region" description="Basic and acidic residues" evidence="5">
    <location>
        <begin position="363"/>
        <end position="393"/>
    </location>
</feature>
<feature type="compositionally biased region" description="Polar residues" evidence="5">
    <location>
        <begin position="1046"/>
        <end position="1059"/>
    </location>
</feature>
<feature type="compositionally biased region" description="Low complexity" evidence="5">
    <location>
        <begin position="850"/>
        <end position="860"/>
    </location>
</feature>
<feature type="compositionally biased region" description="Basic and acidic residues" evidence="5">
    <location>
        <begin position="219"/>
        <end position="230"/>
    </location>
</feature>
<feature type="region of interest" description="Disordered" evidence="5">
    <location>
        <begin position="892"/>
        <end position="928"/>
    </location>
</feature>
<feature type="compositionally biased region" description="Basic and acidic residues" evidence="5">
    <location>
        <begin position="627"/>
        <end position="643"/>
    </location>
</feature>
<feature type="compositionally biased region" description="Basic and acidic residues" evidence="5">
    <location>
        <begin position="66"/>
        <end position="78"/>
    </location>
</feature>
<evidence type="ECO:0000256" key="1">
    <source>
        <dbReference type="ARBA" id="ARBA00007374"/>
    </source>
</evidence>
<comment type="similarity">
    <text evidence="1 4">Belongs to the inositol phosphokinase (IPK) family.</text>
</comment>
<keyword evidence="7" id="KW-1185">Reference proteome</keyword>
<evidence type="ECO:0000256" key="5">
    <source>
        <dbReference type="SAM" id="MobiDB-lite"/>
    </source>
</evidence>
<dbReference type="GO" id="GO:0005634">
    <property type="term" value="C:nucleus"/>
    <property type="evidence" value="ECO:0007669"/>
    <property type="project" value="TreeGrafter"/>
</dbReference>
<keyword evidence="3 4" id="KW-0418">Kinase</keyword>
<feature type="compositionally biased region" description="Polar residues" evidence="5">
    <location>
        <begin position="406"/>
        <end position="419"/>
    </location>
</feature>
<feature type="region of interest" description="Disordered" evidence="5">
    <location>
        <begin position="1027"/>
        <end position="1102"/>
    </location>
</feature>
<dbReference type="GO" id="GO:0008440">
    <property type="term" value="F:inositol-1,4,5-trisphosphate 3-kinase activity"/>
    <property type="evidence" value="ECO:0007669"/>
    <property type="project" value="TreeGrafter"/>
</dbReference>
<dbReference type="GO" id="GO:0005737">
    <property type="term" value="C:cytoplasm"/>
    <property type="evidence" value="ECO:0007669"/>
    <property type="project" value="TreeGrafter"/>
</dbReference>
<dbReference type="GO" id="GO:0046854">
    <property type="term" value="P:phosphatidylinositol phosphate biosynthetic process"/>
    <property type="evidence" value="ECO:0007669"/>
    <property type="project" value="TreeGrafter"/>
</dbReference>
<dbReference type="PANTHER" id="PTHR12400:SF21">
    <property type="entry name" value="KINASE"/>
    <property type="match status" value="1"/>
</dbReference>
<reference evidence="6 7" key="1">
    <citation type="journal article" date="2016" name="Genome Biol. Evol.">
        <title>Divergent and convergent evolution of fungal pathogenicity.</title>
        <authorList>
            <person name="Shang Y."/>
            <person name="Xiao G."/>
            <person name="Zheng P."/>
            <person name="Cen K."/>
            <person name="Zhan S."/>
            <person name="Wang C."/>
        </authorList>
    </citation>
    <scope>NUCLEOTIDE SEQUENCE [LARGE SCALE GENOMIC DNA]</scope>
    <source>
        <strain evidence="6 7">RCEF 2490</strain>
    </source>
</reference>
<feature type="compositionally biased region" description="Polar residues" evidence="5">
    <location>
        <begin position="159"/>
        <end position="193"/>
    </location>
</feature>
<sequence length="1383" mass="151915">MSSPVPFPENAAPPALLSPENEAAPVAAAAAVPDLRTAEVYSQNVDISPSAFRSQPSSATPSIRNSDSDKDPSRDNTKLRGPSQPAQRQSGPSLLSQALASARGILQNGQKNSGGSDSRSWSSATSLTHYDRSSASWGGKSVKTQANGQTRLRDREQESLNASPHTTNRSAHVNDGDNQSTLEYQPAPTETNMSATTTIPITTASSYERDPAITSQRYDSSHPEQAKDPFMDHRGFLERAGVRAATSLDLDRAASDFIKSRALTSSASSDEPPHSSSLTAAESQAGTAVSVSDPFSVASPSTPERTHGDNRVIVSPEKTEKIWSIGSGDAEEEDGLVEKSVTEAMAGVEHNARSRKASYSLRFFKEGLPPEDKPRRKERTATRDKTSPTKEEGGTSDAPSIVRTPVRNSQQVTPHSTRQADAAPRAIDDATFVSASNHSDGDATIATLRAERDQELGEARLPPPTQVGPGSASGLGVEGQGDPADGSHNSTSQAGDADPSQGRHSVRSGRNFAGRFQHKSHVDPDTDADADVEGDADADTEDAEESDEEKISSAVFLPHQEMPEVCAPLIPLASPSQSQRPRSISHSSSHPWLVKADEPHSESETHEQDEVTPPTSDTSQSYFRENAVPRDVDHSRREKRDESTLIGDRNVNSHAVAKPSAVVTSYEDHAHHHQHHPRQPLEAIELIPYKHQVGGHTTLWRFSRRAVCKQLNNRENEFYETIERYHRDLLPFLPRYIGVLNVTFQKQPRRKSAMKKEEAPPEQKKILDGLAEDETPLNGVEHDAPERIANGSNGPHSGRFFSQSVAQSTLRIPTVTFNDNKHILPRNLLQPTPPPEFFRRRSTSAAKLCQSSSHPQSSRPQMDERPNSWGATTINKRLRNEVFNDAFLKQPVEVQKHKRPHQRSIPRPVLQRLLRPTSSDPNLGDVDRLDSVCTEVEDLVETSSALSSHQDFSTNADTADSLSTGSQHDDAAANVKDMTGTSAPEPETLNANLSTGRRRRRYSAGGLRRRPEDVRDARGSLKYFEEADDAAYKNGPEPGVDKASVDTLQQPSSGNADNNLETEGDETGAGTAPEEAAQSTATSAMPSALPSPSAEFRKIPRPINPKEAKTQQDRVEYFLLMEDLTAGMKRPCMMDLKMGTRQYGVDASLKKQQSQQEKCRTTTSAELGVRICGLQVWNVKTQSYEFQDKYFGRRVKAGVEFRNALRKFLYNGIDLNSILRHVPVILKKLAQLEQIIQKLRGYRFYAASLLMFYDGDDSEEGGYETAYDSTTDAATDTEEIVLHRRKNPREVDFKMADFANSLTPMDDISSKVCPPQHPDEPDPGFLKGLRSLRQYFLQIQADVRTELDVGPRDSRFGRQSLSAHPDNSRRDVHGNFDGGSLSS</sequence>
<feature type="region of interest" description="Disordered" evidence="5">
    <location>
        <begin position="572"/>
        <end position="654"/>
    </location>
</feature>
<feature type="compositionally biased region" description="Polar residues" evidence="5">
    <location>
        <begin position="278"/>
        <end position="290"/>
    </location>
</feature>
<dbReference type="EMBL" id="AZGY01000006">
    <property type="protein sequence ID" value="KZZ97336.1"/>
    <property type="molecule type" value="Genomic_DNA"/>
</dbReference>
<keyword evidence="2 4" id="KW-0808">Transferase</keyword>
<gene>
    <name evidence="6" type="ORF">AAL_03300</name>
</gene>
<feature type="compositionally biased region" description="Polar residues" evidence="5">
    <location>
        <begin position="84"/>
        <end position="99"/>
    </location>
</feature>
<evidence type="ECO:0000313" key="7">
    <source>
        <dbReference type="Proteomes" id="UP000078544"/>
    </source>
</evidence>
<organism evidence="6 7">
    <name type="scientific">Moelleriella libera RCEF 2490</name>
    <dbReference type="NCBI Taxonomy" id="1081109"/>
    <lineage>
        <taxon>Eukaryota</taxon>
        <taxon>Fungi</taxon>
        <taxon>Dikarya</taxon>
        <taxon>Ascomycota</taxon>
        <taxon>Pezizomycotina</taxon>
        <taxon>Sordariomycetes</taxon>
        <taxon>Hypocreomycetidae</taxon>
        <taxon>Hypocreales</taxon>
        <taxon>Clavicipitaceae</taxon>
        <taxon>Moelleriella</taxon>
    </lineage>
</organism>
<dbReference type="InterPro" id="IPR005522">
    <property type="entry name" value="IPK"/>
</dbReference>
<proteinExistence type="inferred from homology"/>
<feature type="compositionally biased region" description="Low complexity" evidence="5">
    <location>
        <begin position="265"/>
        <end position="277"/>
    </location>
</feature>
<evidence type="ECO:0000313" key="6">
    <source>
        <dbReference type="EMBL" id="KZZ97336.1"/>
    </source>
</evidence>
<protein>
    <recommendedName>
        <fullName evidence="4">Kinase</fullName>
        <ecNumber evidence="4">2.7.-.-</ecNumber>
    </recommendedName>
</protein>
<accession>A0A168D471</accession>
<feature type="compositionally biased region" description="Polar residues" evidence="5">
    <location>
        <begin position="46"/>
        <end position="65"/>
    </location>
</feature>
<evidence type="ECO:0000256" key="4">
    <source>
        <dbReference type="RuleBase" id="RU363090"/>
    </source>
</evidence>
<feature type="compositionally biased region" description="Polar residues" evidence="5">
    <location>
        <begin position="943"/>
        <end position="966"/>
    </location>
</feature>
<dbReference type="OrthoDB" id="2573163at2759"/>